<dbReference type="PROSITE" id="PS50932">
    <property type="entry name" value="HTH_LACI_2"/>
    <property type="match status" value="1"/>
</dbReference>
<evidence type="ECO:0000259" key="4">
    <source>
        <dbReference type="PROSITE" id="PS50932"/>
    </source>
</evidence>
<dbReference type="SUPFAM" id="SSF53822">
    <property type="entry name" value="Periplasmic binding protein-like I"/>
    <property type="match status" value="1"/>
</dbReference>
<dbReference type="PROSITE" id="PS00356">
    <property type="entry name" value="HTH_LACI_1"/>
    <property type="match status" value="1"/>
</dbReference>
<evidence type="ECO:0000256" key="1">
    <source>
        <dbReference type="ARBA" id="ARBA00023015"/>
    </source>
</evidence>
<dbReference type="Pfam" id="PF00356">
    <property type="entry name" value="LacI"/>
    <property type="match status" value="1"/>
</dbReference>
<dbReference type="EMBL" id="JAPDIA010000009">
    <property type="protein sequence ID" value="MDG0814347.1"/>
    <property type="molecule type" value="Genomic_DNA"/>
</dbReference>
<evidence type="ECO:0000256" key="2">
    <source>
        <dbReference type="ARBA" id="ARBA00023125"/>
    </source>
</evidence>
<sequence length="336" mass="37268">MNIYDIAKEAGVSIATVSRVMNKPEAVNVKTRDRVLQIMERHGFSPKLGASVQRPKELAFFTSTRSLPVESSIISGIGEVAFAERMSVKLCALEDVPKKKEDLQAYFAEKGIGAAIFTTVPYTEEHFAELASAVPAVLVFNRLQTVRVPSIRADQRKGGYAAIQHLASMGHAHIAIVDEFTSPDHYERLAGAREAAADCGLREFGEEHLIRVRDLEDADRCAQIDHYLSRYPSTTALFVANDHFVPTLYRHFRIKGVPIPEALSIVGADDVPGSADLFPPLTTIRQPVKQMSMAAARYLIDRMQGAVQSTEPLDEVYDVQLVVRASTRMLEKEERD</sequence>
<reference evidence="5" key="1">
    <citation type="submission" date="2022-10" db="EMBL/GenBank/DDBJ databases">
        <title>Comparative genomic analysis of Cohnella hashimotonis sp. nov., isolated from the International Space Station.</title>
        <authorList>
            <person name="Simpson A."/>
            <person name="Venkateswaran K."/>
        </authorList>
    </citation>
    <scope>NUCLEOTIDE SEQUENCE</scope>
    <source>
        <strain evidence="5">DSM 28161</strain>
    </source>
</reference>
<dbReference type="SMART" id="SM00354">
    <property type="entry name" value="HTH_LACI"/>
    <property type="match status" value="1"/>
</dbReference>
<keyword evidence="1" id="KW-0805">Transcription regulation</keyword>
<keyword evidence="2" id="KW-0238">DNA-binding</keyword>
<accession>A0A9X4QY70</accession>
<dbReference type="CDD" id="cd06267">
    <property type="entry name" value="PBP1_LacI_sugar_binding-like"/>
    <property type="match status" value="1"/>
</dbReference>
<dbReference type="RefSeq" id="WP_277539217.1">
    <property type="nucleotide sequence ID" value="NZ_JAPDIA010000009.1"/>
</dbReference>
<dbReference type="CDD" id="cd01392">
    <property type="entry name" value="HTH_LacI"/>
    <property type="match status" value="1"/>
</dbReference>
<dbReference type="PRINTS" id="PR00036">
    <property type="entry name" value="HTHLACI"/>
</dbReference>
<dbReference type="PANTHER" id="PTHR30146:SF109">
    <property type="entry name" value="HTH-TYPE TRANSCRIPTIONAL REGULATOR GALS"/>
    <property type="match status" value="1"/>
</dbReference>
<evidence type="ECO:0000313" key="6">
    <source>
        <dbReference type="Proteomes" id="UP001153404"/>
    </source>
</evidence>
<dbReference type="InterPro" id="IPR010982">
    <property type="entry name" value="Lambda_DNA-bd_dom_sf"/>
</dbReference>
<name>A0A9X4QY70_9BACL</name>
<comment type="caution">
    <text evidence="5">The sequence shown here is derived from an EMBL/GenBank/DDBJ whole genome shotgun (WGS) entry which is preliminary data.</text>
</comment>
<dbReference type="AlphaFoldDB" id="A0A9X4QY70"/>
<proteinExistence type="predicted"/>
<dbReference type="Gene3D" id="3.40.50.2300">
    <property type="match status" value="2"/>
</dbReference>
<keyword evidence="6" id="KW-1185">Reference proteome</keyword>
<organism evidence="5 6">
    <name type="scientific">Cohnella rhizosphaerae</name>
    <dbReference type="NCBI Taxonomy" id="1457232"/>
    <lineage>
        <taxon>Bacteria</taxon>
        <taxon>Bacillati</taxon>
        <taxon>Bacillota</taxon>
        <taxon>Bacilli</taxon>
        <taxon>Bacillales</taxon>
        <taxon>Paenibacillaceae</taxon>
        <taxon>Cohnella</taxon>
    </lineage>
</organism>
<dbReference type="InterPro" id="IPR000843">
    <property type="entry name" value="HTH_LacI"/>
</dbReference>
<dbReference type="InterPro" id="IPR046335">
    <property type="entry name" value="LacI/GalR-like_sensor"/>
</dbReference>
<dbReference type="Gene3D" id="1.10.260.40">
    <property type="entry name" value="lambda repressor-like DNA-binding domains"/>
    <property type="match status" value="1"/>
</dbReference>
<gene>
    <name evidence="5" type="ORF">OMP40_37510</name>
</gene>
<dbReference type="PANTHER" id="PTHR30146">
    <property type="entry name" value="LACI-RELATED TRANSCRIPTIONAL REPRESSOR"/>
    <property type="match status" value="1"/>
</dbReference>
<dbReference type="InterPro" id="IPR028082">
    <property type="entry name" value="Peripla_BP_I"/>
</dbReference>
<protein>
    <submittedName>
        <fullName evidence="5">LacI family transcriptional regulator</fullName>
    </submittedName>
</protein>
<dbReference type="Proteomes" id="UP001153404">
    <property type="component" value="Unassembled WGS sequence"/>
</dbReference>
<dbReference type="Pfam" id="PF13377">
    <property type="entry name" value="Peripla_BP_3"/>
    <property type="match status" value="1"/>
</dbReference>
<evidence type="ECO:0000256" key="3">
    <source>
        <dbReference type="ARBA" id="ARBA00023163"/>
    </source>
</evidence>
<evidence type="ECO:0000313" key="5">
    <source>
        <dbReference type="EMBL" id="MDG0814347.1"/>
    </source>
</evidence>
<keyword evidence="3" id="KW-0804">Transcription</keyword>
<dbReference type="SUPFAM" id="SSF47413">
    <property type="entry name" value="lambda repressor-like DNA-binding domains"/>
    <property type="match status" value="1"/>
</dbReference>
<feature type="domain" description="HTH lacI-type" evidence="4">
    <location>
        <begin position="1"/>
        <end position="54"/>
    </location>
</feature>
<dbReference type="GO" id="GO:0003700">
    <property type="term" value="F:DNA-binding transcription factor activity"/>
    <property type="evidence" value="ECO:0007669"/>
    <property type="project" value="TreeGrafter"/>
</dbReference>
<dbReference type="GO" id="GO:0000976">
    <property type="term" value="F:transcription cis-regulatory region binding"/>
    <property type="evidence" value="ECO:0007669"/>
    <property type="project" value="TreeGrafter"/>
</dbReference>